<dbReference type="GO" id="GO:0048038">
    <property type="term" value="F:quinone binding"/>
    <property type="evidence" value="ECO:0007669"/>
    <property type="project" value="TreeGrafter"/>
</dbReference>
<gene>
    <name evidence="5" type="ORF">GQ26_0290490</name>
</gene>
<dbReference type="SUPFAM" id="SSF51735">
    <property type="entry name" value="NAD(P)-binding Rossmann-fold domains"/>
    <property type="match status" value="1"/>
</dbReference>
<evidence type="ECO:0000256" key="2">
    <source>
        <dbReference type="ARBA" id="ARBA00022857"/>
    </source>
</evidence>
<evidence type="ECO:0000313" key="5">
    <source>
        <dbReference type="EMBL" id="KFX44304.1"/>
    </source>
</evidence>
<protein>
    <submittedName>
        <fullName evidence="5">L-rhamnose-1-dehydrogenase</fullName>
    </submittedName>
</protein>
<evidence type="ECO:0000256" key="1">
    <source>
        <dbReference type="ARBA" id="ARBA00006484"/>
    </source>
</evidence>
<keyword evidence="2" id="KW-0521">NADP</keyword>
<dbReference type="HOGENOM" id="CLU_010194_1_1_1"/>
<dbReference type="InterPro" id="IPR002347">
    <property type="entry name" value="SDR_fam"/>
</dbReference>
<accession>A0A093V2S2</accession>
<proteinExistence type="inferred from homology"/>
<sequence>MAAPQLLVGKVCGVTGGLTGIGRAIALDYLRHGAKVAVNHLGGPNDEPLVEAFHKDAQAVISELNCNSTDKQFITVAGDISKPEIGADFVAKIVEAFGRLDVFVSNAGVCQFAEFLEIESSLLSQTVNINLCGAFYATQAAGRQMALHQTPAGGSIIAISSISALVGGGQQCHYCPTKAGVLSLMQSTAVALGKYNIRCNALLPGTIRTQLNDADMADEKKRTYMEGRIPLGRLGQPKDLAGPAVFLAAEELSGYVTGAQILVDGGLFVNLQ</sequence>
<keyword evidence="4" id="KW-0684">Rhamnose metabolism</keyword>
<dbReference type="PRINTS" id="PR00080">
    <property type="entry name" value="SDRFAMILY"/>
</dbReference>
<dbReference type="FunFam" id="3.40.50.720:FF:000417">
    <property type="entry name" value="Glucose 1-dehydrogenase, putative"/>
    <property type="match status" value="1"/>
</dbReference>
<dbReference type="InterPro" id="IPR036291">
    <property type="entry name" value="NAD(P)-bd_dom_sf"/>
</dbReference>
<dbReference type="GO" id="GO:0019301">
    <property type="term" value="P:rhamnose catabolic process"/>
    <property type="evidence" value="ECO:0007669"/>
    <property type="project" value="UniProtKB-ARBA"/>
</dbReference>
<name>A0A093V2S2_TALMA</name>
<dbReference type="PANTHER" id="PTHR42760">
    <property type="entry name" value="SHORT-CHAIN DEHYDROGENASES/REDUCTASES FAMILY MEMBER"/>
    <property type="match status" value="1"/>
</dbReference>
<dbReference type="AlphaFoldDB" id="A0A093V2S2"/>
<dbReference type="EMBL" id="JPOX01000029">
    <property type="protein sequence ID" value="KFX44304.1"/>
    <property type="molecule type" value="Genomic_DNA"/>
</dbReference>
<dbReference type="GO" id="GO:0006633">
    <property type="term" value="P:fatty acid biosynthetic process"/>
    <property type="evidence" value="ECO:0007669"/>
    <property type="project" value="TreeGrafter"/>
</dbReference>
<dbReference type="eggNOG" id="KOG1200">
    <property type="taxonomic scope" value="Eukaryota"/>
</dbReference>
<reference key="1">
    <citation type="journal article" date="2014" name="PLoS Genet.">
        <title>Signature Gene Expression Reveals Novel Clues to the Molecular Mechanisms of Dimorphic Transition in Penicillium marneffei.</title>
        <authorList>
            <person name="Yang E."/>
            <person name="Wang G."/>
            <person name="Cai J."/>
            <person name="Woo P.C."/>
            <person name="Lau S.K."/>
            <person name="Yuen K.-Y."/>
            <person name="Chow W.-N."/>
            <person name="Lin X."/>
        </authorList>
    </citation>
    <scope>NUCLEOTIDE SEQUENCE [LARGE SCALE GENOMIC DNA]</scope>
    <source>
        <strain>PM1</strain>
    </source>
</reference>
<dbReference type="Pfam" id="PF13561">
    <property type="entry name" value="adh_short_C2"/>
    <property type="match status" value="1"/>
</dbReference>
<reference evidence="5" key="2">
    <citation type="journal article" date="2014" name="PLoS Genet.">
        <title>Signature gene expression reveals novel clues to the molecular mechanisms of dimorphic transition in Penicillium marneffei.</title>
        <authorList>
            <person name="Yang E."/>
            <person name="Wang G."/>
            <person name="Cai J."/>
            <person name="Woo P.C."/>
            <person name="Lau S.K."/>
            <person name="Yuen K.-Y."/>
            <person name="Chow W.-N."/>
            <person name="Lin X."/>
        </authorList>
    </citation>
    <scope>NUCLEOTIDE SEQUENCE</scope>
    <source>
        <strain evidence="5">PM1</strain>
    </source>
</reference>
<dbReference type="PRINTS" id="PR00081">
    <property type="entry name" value="GDHRDH"/>
</dbReference>
<comment type="caution">
    <text evidence="5">The sequence shown here is derived from an EMBL/GenBank/DDBJ whole genome shotgun (WGS) entry which is preliminary data.</text>
</comment>
<keyword evidence="3" id="KW-0560">Oxidoreductase</keyword>
<evidence type="ECO:0000256" key="4">
    <source>
        <dbReference type="ARBA" id="ARBA00023308"/>
    </source>
</evidence>
<comment type="similarity">
    <text evidence="1">Belongs to the short-chain dehydrogenases/reductases (SDR) family.</text>
</comment>
<dbReference type="Gene3D" id="3.40.50.720">
    <property type="entry name" value="NAD(P)-binding Rossmann-like Domain"/>
    <property type="match status" value="1"/>
</dbReference>
<organism evidence="5">
    <name type="scientific">Talaromyces marneffei PM1</name>
    <dbReference type="NCBI Taxonomy" id="1077442"/>
    <lineage>
        <taxon>Eukaryota</taxon>
        <taxon>Fungi</taxon>
        <taxon>Dikarya</taxon>
        <taxon>Ascomycota</taxon>
        <taxon>Pezizomycotina</taxon>
        <taxon>Eurotiomycetes</taxon>
        <taxon>Eurotiomycetidae</taxon>
        <taxon>Eurotiales</taxon>
        <taxon>Trichocomaceae</taxon>
        <taxon>Talaromyces</taxon>
        <taxon>Talaromyces sect. Talaromyces</taxon>
    </lineage>
</organism>
<evidence type="ECO:0000256" key="3">
    <source>
        <dbReference type="ARBA" id="ARBA00023002"/>
    </source>
</evidence>
<dbReference type="PANTHER" id="PTHR42760:SF83">
    <property type="entry name" value="(3R)-3-HYDROXYACYL-COA DEHYDROGENASE"/>
    <property type="match status" value="1"/>
</dbReference>
<dbReference type="GO" id="GO:0016616">
    <property type="term" value="F:oxidoreductase activity, acting on the CH-OH group of donors, NAD or NADP as acceptor"/>
    <property type="evidence" value="ECO:0007669"/>
    <property type="project" value="TreeGrafter"/>
</dbReference>